<evidence type="ECO:0000313" key="1">
    <source>
        <dbReference type="EMBL" id="KKK59921.1"/>
    </source>
</evidence>
<protein>
    <submittedName>
        <fullName evidence="1">Uncharacterized protein</fullName>
    </submittedName>
</protein>
<reference evidence="1" key="1">
    <citation type="journal article" date="2015" name="Nature">
        <title>Complex archaea that bridge the gap between prokaryotes and eukaryotes.</title>
        <authorList>
            <person name="Spang A."/>
            <person name="Saw J.H."/>
            <person name="Jorgensen S.L."/>
            <person name="Zaremba-Niedzwiedzka K."/>
            <person name="Martijn J."/>
            <person name="Lind A.E."/>
            <person name="van Eijk R."/>
            <person name="Schleper C."/>
            <person name="Guy L."/>
            <person name="Ettema T.J."/>
        </authorList>
    </citation>
    <scope>NUCLEOTIDE SEQUENCE</scope>
</reference>
<organism evidence="1">
    <name type="scientific">marine sediment metagenome</name>
    <dbReference type="NCBI Taxonomy" id="412755"/>
    <lineage>
        <taxon>unclassified sequences</taxon>
        <taxon>metagenomes</taxon>
        <taxon>ecological metagenomes</taxon>
    </lineage>
</organism>
<proteinExistence type="predicted"/>
<gene>
    <name evidence="1" type="ORF">LCGC14_3029550</name>
</gene>
<sequence>RKECQHKHGTVKTWIIKEQRYVWKCVDCHGLDFTPSTELGDWVEAAKAKGYYIRFFKDSCELHRRMGLSYLLGKPGGIFIGEDPAGMVGLKLALEKAWEGR</sequence>
<comment type="caution">
    <text evidence="1">The sequence shown here is derived from an EMBL/GenBank/DDBJ whole genome shotgun (WGS) entry which is preliminary data.</text>
</comment>
<accession>A0A0F8ZJ05</accession>
<name>A0A0F8ZJ05_9ZZZZ</name>
<dbReference type="EMBL" id="LAZR01063224">
    <property type="protein sequence ID" value="KKK59921.1"/>
    <property type="molecule type" value="Genomic_DNA"/>
</dbReference>
<dbReference type="AlphaFoldDB" id="A0A0F8ZJ05"/>
<feature type="non-terminal residue" evidence="1">
    <location>
        <position position="1"/>
    </location>
</feature>